<evidence type="ECO:0000259" key="10">
    <source>
        <dbReference type="PROSITE" id="PS50928"/>
    </source>
</evidence>
<keyword evidence="7 9" id="KW-1133">Transmembrane helix</keyword>
<protein>
    <recommendedName>
        <fullName evidence="10">ABC transmembrane type-1 domain-containing protein</fullName>
    </recommendedName>
</protein>
<dbReference type="InterPro" id="IPR000515">
    <property type="entry name" value="MetI-like"/>
</dbReference>
<dbReference type="CDD" id="cd06261">
    <property type="entry name" value="TM_PBP2"/>
    <property type="match status" value="1"/>
</dbReference>
<gene>
    <name evidence="11" type="ORF">BSQ44_22000</name>
</gene>
<dbReference type="PANTHER" id="PTHR43386">
    <property type="entry name" value="OLIGOPEPTIDE TRANSPORT SYSTEM PERMEASE PROTEIN APPC"/>
    <property type="match status" value="1"/>
</dbReference>
<reference evidence="12" key="1">
    <citation type="submission" date="2016-11" db="EMBL/GenBank/DDBJ databases">
        <title>Mesorhizobium oceanicum sp. nov., isolated from deep seawater in South China Sea.</title>
        <authorList>
            <person name="Fu G.-Y."/>
        </authorList>
    </citation>
    <scope>NUCLEOTIDE SEQUENCE [LARGE SCALE GENOMIC DNA]</scope>
    <source>
        <strain evidence="12">B7</strain>
    </source>
</reference>
<keyword evidence="5" id="KW-0571">Peptide transport</keyword>
<keyword evidence="2 9" id="KW-0813">Transport</keyword>
<name>A0A1L3SWQ6_9HYPH</name>
<evidence type="ECO:0000256" key="5">
    <source>
        <dbReference type="ARBA" id="ARBA00022856"/>
    </source>
</evidence>
<sequence>MSGMAMQPAAQSTATASLEAERGTLQKLSALIRRHPLGTFGAVVLAIMTFGGVFAPWLAPYDPTVGDATALYHPPSATYLLGTDAFGRDTLSRLLYGARTSLIIGFGSSMLGVVLGTAVGILGGYFGGWFDAVSQRIMDALLAFPLLLLALAISAVLGPSTINVIIALGIPIIPRTARIARAGTLSLRHTTFIEAARATGCTDSRIIFRHILPNILGSLLVIATAYLGLVIVQEAALDYLGAGIQEPQSSWGLMMSGSATTLALVAPWVVIFPGLAILLTVLASNLLGDAVRDEFDPKMSRNL</sequence>
<keyword evidence="8 9" id="KW-0472">Membrane</keyword>
<dbReference type="InterPro" id="IPR025966">
    <property type="entry name" value="OppC_N"/>
</dbReference>
<dbReference type="GO" id="GO:0005886">
    <property type="term" value="C:plasma membrane"/>
    <property type="evidence" value="ECO:0007669"/>
    <property type="project" value="UniProtKB-SubCell"/>
</dbReference>
<evidence type="ECO:0000256" key="6">
    <source>
        <dbReference type="ARBA" id="ARBA00022927"/>
    </source>
</evidence>
<proteinExistence type="inferred from homology"/>
<comment type="subcellular location">
    <subcellularLocation>
        <location evidence="1 9">Cell membrane</location>
        <topology evidence="1 9">Multi-pass membrane protein</topology>
    </subcellularLocation>
</comment>
<dbReference type="AlphaFoldDB" id="A0A1L3SWQ6"/>
<dbReference type="InterPro" id="IPR035906">
    <property type="entry name" value="MetI-like_sf"/>
</dbReference>
<evidence type="ECO:0000256" key="8">
    <source>
        <dbReference type="ARBA" id="ARBA00023136"/>
    </source>
</evidence>
<dbReference type="Pfam" id="PF12911">
    <property type="entry name" value="OppC_N"/>
    <property type="match status" value="1"/>
</dbReference>
<feature type="transmembrane region" description="Helical" evidence="9">
    <location>
        <begin position="215"/>
        <end position="233"/>
    </location>
</feature>
<keyword evidence="4 9" id="KW-0812">Transmembrane</keyword>
<evidence type="ECO:0000256" key="2">
    <source>
        <dbReference type="ARBA" id="ARBA00022448"/>
    </source>
</evidence>
<dbReference type="Proteomes" id="UP000182840">
    <property type="component" value="Chromosome"/>
</dbReference>
<evidence type="ECO:0000256" key="1">
    <source>
        <dbReference type="ARBA" id="ARBA00004651"/>
    </source>
</evidence>
<feature type="transmembrane region" description="Helical" evidence="9">
    <location>
        <begin position="253"/>
        <end position="282"/>
    </location>
</feature>
<organism evidence="11 12">
    <name type="scientific">Aquibium oceanicum</name>
    <dbReference type="NCBI Taxonomy" id="1670800"/>
    <lineage>
        <taxon>Bacteria</taxon>
        <taxon>Pseudomonadati</taxon>
        <taxon>Pseudomonadota</taxon>
        <taxon>Alphaproteobacteria</taxon>
        <taxon>Hyphomicrobiales</taxon>
        <taxon>Phyllobacteriaceae</taxon>
        <taxon>Aquibium</taxon>
    </lineage>
</organism>
<evidence type="ECO:0000256" key="9">
    <source>
        <dbReference type="RuleBase" id="RU363032"/>
    </source>
</evidence>
<feature type="transmembrane region" description="Helical" evidence="9">
    <location>
        <begin position="146"/>
        <end position="173"/>
    </location>
</feature>
<dbReference type="GO" id="GO:0015833">
    <property type="term" value="P:peptide transport"/>
    <property type="evidence" value="ECO:0007669"/>
    <property type="project" value="UniProtKB-KW"/>
</dbReference>
<dbReference type="PANTHER" id="PTHR43386:SF1">
    <property type="entry name" value="D,D-DIPEPTIDE TRANSPORT SYSTEM PERMEASE PROTEIN DDPC-RELATED"/>
    <property type="match status" value="1"/>
</dbReference>
<evidence type="ECO:0000256" key="7">
    <source>
        <dbReference type="ARBA" id="ARBA00022989"/>
    </source>
</evidence>
<dbReference type="EMBL" id="CP018171">
    <property type="protein sequence ID" value="APH73752.1"/>
    <property type="molecule type" value="Genomic_DNA"/>
</dbReference>
<keyword evidence="6" id="KW-0653">Protein transport</keyword>
<evidence type="ECO:0000256" key="4">
    <source>
        <dbReference type="ARBA" id="ARBA00022692"/>
    </source>
</evidence>
<keyword evidence="3" id="KW-1003">Cell membrane</keyword>
<dbReference type="SUPFAM" id="SSF161098">
    <property type="entry name" value="MetI-like"/>
    <property type="match status" value="1"/>
</dbReference>
<dbReference type="Pfam" id="PF00528">
    <property type="entry name" value="BPD_transp_1"/>
    <property type="match status" value="1"/>
</dbReference>
<feature type="transmembrane region" description="Helical" evidence="9">
    <location>
        <begin position="37"/>
        <end position="59"/>
    </location>
</feature>
<feature type="domain" description="ABC transmembrane type-1" evidence="10">
    <location>
        <begin position="98"/>
        <end position="288"/>
    </location>
</feature>
<accession>A0A1L3SWQ6</accession>
<dbReference type="KEGG" id="meso:BSQ44_22000"/>
<evidence type="ECO:0000313" key="11">
    <source>
        <dbReference type="EMBL" id="APH73752.1"/>
    </source>
</evidence>
<dbReference type="PROSITE" id="PS50928">
    <property type="entry name" value="ABC_TM1"/>
    <property type="match status" value="1"/>
</dbReference>
<comment type="similarity">
    <text evidence="9">Belongs to the binding-protein-dependent transport system permease family.</text>
</comment>
<dbReference type="STRING" id="1670800.BSQ44_22000"/>
<keyword evidence="12" id="KW-1185">Reference proteome</keyword>
<dbReference type="GO" id="GO:0015031">
    <property type="term" value="P:protein transport"/>
    <property type="evidence" value="ECO:0007669"/>
    <property type="project" value="UniProtKB-KW"/>
</dbReference>
<feature type="transmembrane region" description="Helical" evidence="9">
    <location>
        <begin position="103"/>
        <end position="126"/>
    </location>
</feature>
<evidence type="ECO:0000256" key="3">
    <source>
        <dbReference type="ARBA" id="ARBA00022475"/>
    </source>
</evidence>
<evidence type="ECO:0000313" key="12">
    <source>
        <dbReference type="Proteomes" id="UP000182840"/>
    </source>
</evidence>
<dbReference type="InterPro" id="IPR050366">
    <property type="entry name" value="BP-dependent_transpt_permease"/>
</dbReference>
<dbReference type="OrthoDB" id="9805884at2"/>
<dbReference type="Gene3D" id="1.10.3720.10">
    <property type="entry name" value="MetI-like"/>
    <property type="match status" value="1"/>
</dbReference>
<dbReference type="GO" id="GO:0055085">
    <property type="term" value="P:transmembrane transport"/>
    <property type="evidence" value="ECO:0007669"/>
    <property type="project" value="InterPro"/>
</dbReference>